<sequence length="143" mass="17138">MENFKIDLFEKETGELFPSFQKLNQTDCNICYQHFRKNIKVYDLHESVFDNFQSNGSFIEKYNALDDHFSLLELFADLNLCCDVICINWDEFKTIDVFRTIDLYNYFSDIWFPSADNIIVFPRNMTIFIMIRHDGAIYYVKCD</sequence>
<dbReference type="RefSeq" id="WP_022129820.1">
    <property type="nucleotide sequence ID" value="NZ_SGVY01000041.1"/>
</dbReference>
<dbReference type="OrthoDB" id="1073261at2"/>
<dbReference type="Proteomes" id="UP000297872">
    <property type="component" value="Unassembled WGS sequence"/>
</dbReference>
<evidence type="ECO:0000313" key="1">
    <source>
        <dbReference type="EMBL" id="TFH77240.1"/>
    </source>
</evidence>
<accession>A0A4Y8V948</accession>
<keyword evidence="2" id="KW-1185">Reference proteome</keyword>
<dbReference type="GeneID" id="302996167"/>
<dbReference type="EMBL" id="SGVY01000041">
    <property type="protein sequence ID" value="TFH77240.1"/>
    <property type="molecule type" value="Genomic_DNA"/>
</dbReference>
<protein>
    <submittedName>
        <fullName evidence="1">Uncharacterized protein</fullName>
    </submittedName>
</protein>
<organism evidence="1 2">
    <name type="scientific">Segatella hominis</name>
    <dbReference type="NCBI Taxonomy" id="2518605"/>
    <lineage>
        <taxon>Bacteria</taxon>
        <taxon>Pseudomonadati</taxon>
        <taxon>Bacteroidota</taxon>
        <taxon>Bacteroidia</taxon>
        <taxon>Bacteroidales</taxon>
        <taxon>Prevotellaceae</taxon>
        <taxon>Segatella</taxon>
    </lineage>
</organism>
<gene>
    <name evidence="1" type="ORF">EXN75_12880</name>
</gene>
<proteinExistence type="predicted"/>
<reference evidence="1 2" key="1">
    <citation type="submission" date="2019-02" db="EMBL/GenBank/DDBJ databases">
        <title>Draft Genome Sequence of the Prevotella sp. BCRC 81118, Isolated from Human Feces.</title>
        <authorList>
            <person name="Huang C.-H."/>
        </authorList>
    </citation>
    <scope>NUCLEOTIDE SEQUENCE [LARGE SCALE GENOMIC DNA]</scope>
    <source>
        <strain evidence="1 2">BCRC 81118</strain>
    </source>
</reference>
<evidence type="ECO:0000313" key="2">
    <source>
        <dbReference type="Proteomes" id="UP000297872"/>
    </source>
</evidence>
<dbReference type="AlphaFoldDB" id="A0A4Y8V948"/>
<name>A0A4Y8V948_9BACT</name>
<comment type="caution">
    <text evidence="1">The sequence shown here is derived from an EMBL/GenBank/DDBJ whole genome shotgun (WGS) entry which is preliminary data.</text>
</comment>